<accession>A0A672YSG9</accession>
<dbReference type="InterPro" id="IPR001353">
    <property type="entry name" value="Proteasome_sua/b"/>
</dbReference>
<keyword evidence="6" id="KW-0888">Threonine protease</keyword>
<dbReference type="InterPro" id="IPR016050">
    <property type="entry name" value="Proteasome_bsu_CS"/>
</dbReference>
<feature type="domain" description="Proteasome beta subunit C-terminal" evidence="10">
    <location>
        <begin position="282"/>
        <end position="318"/>
    </location>
</feature>
<dbReference type="AlphaFoldDB" id="A0A672YSG9"/>
<organism evidence="11 12">
    <name type="scientific">Sphaeramia orbicularis</name>
    <name type="common">orbiculate cardinalfish</name>
    <dbReference type="NCBI Taxonomy" id="375764"/>
    <lineage>
        <taxon>Eukaryota</taxon>
        <taxon>Metazoa</taxon>
        <taxon>Chordata</taxon>
        <taxon>Craniata</taxon>
        <taxon>Vertebrata</taxon>
        <taxon>Euteleostomi</taxon>
        <taxon>Actinopterygii</taxon>
        <taxon>Neopterygii</taxon>
        <taxon>Teleostei</taxon>
        <taxon>Neoteleostei</taxon>
        <taxon>Acanthomorphata</taxon>
        <taxon>Gobiaria</taxon>
        <taxon>Kurtiformes</taxon>
        <taxon>Apogonoidei</taxon>
        <taxon>Apogonidae</taxon>
        <taxon>Apogoninae</taxon>
        <taxon>Sphaeramia</taxon>
    </lineage>
</organism>
<proteinExistence type="predicted"/>
<evidence type="ECO:0000256" key="7">
    <source>
        <dbReference type="ARBA" id="ARBA00022801"/>
    </source>
</evidence>
<evidence type="ECO:0000256" key="2">
    <source>
        <dbReference type="ARBA" id="ARBA00004123"/>
    </source>
</evidence>
<dbReference type="InParanoid" id="A0A672YSG9"/>
<gene>
    <name evidence="11" type="primary">psmb10</name>
</gene>
<dbReference type="Proteomes" id="UP000472271">
    <property type="component" value="Chromosome 11"/>
</dbReference>
<dbReference type="Pfam" id="PF12465">
    <property type="entry name" value="Pr_beta_C"/>
    <property type="match status" value="1"/>
</dbReference>
<keyword evidence="12" id="KW-1185">Reference proteome</keyword>
<evidence type="ECO:0000259" key="10">
    <source>
        <dbReference type="Pfam" id="PF12465"/>
    </source>
</evidence>
<dbReference type="GO" id="GO:0005839">
    <property type="term" value="C:proteasome core complex"/>
    <property type="evidence" value="ECO:0007669"/>
    <property type="project" value="InterPro"/>
</dbReference>
<evidence type="ECO:0000313" key="11">
    <source>
        <dbReference type="Ensembl" id="ENSSORP00005007533.1"/>
    </source>
</evidence>
<reference evidence="11" key="3">
    <citation type="submission" date="2025-09" db="UniProtKB">
        <authorList>
            <consortium name="Ensembl"/>
        </authorList>
    </citation>
    <scope>IDENTIFICATION</scope>
</reference>
<keyword evidence="8" id="KW-0647">Proteasome</keyword>
<sequence>MGGYFLQWSGRGLGLSSEVKVKVEAVDPLTHTDRVYRVYRVWTVLISLKMMQSLEPQAGGFNFNNCSRNSVLESGLSELGFKPPTARKTGTTIAGVVYKDGVILGADTRATDDMVVADKNCMKIHYIAPKIYCCGAGVAADAEITTQIMASNVELHMLNTGRPPLVAMVTRQLKQMLFRYQGHVGSSLIVGGVDVTGPHLYSVYPHGSYDKLPFLTMGSGAAAAVSVFEDRFKPKMELEEAKQLVRDAIAAGIFCDLGSGSNVDLCVITEGGVDFLRGYDKPTEKGQRGGQYRYKPGTTPVLTKTVTPLTLDVVDESVQTMEST</sequence>
<keyword evidence="5" id="KW-0645">Protease</keyword>
<reference evidence="11" key="2">
    <citation type="submission" date="2025-08" db="UniProtKB">
        <authorList>
            <consortium name="Ensembl"/>
        </authorList>
    </citation>
    <scope>IDENTIFICATION</scope>
</reference>
<dbReference type="PANTHER" id="PTHR32194:SF4">
    <property type="entry name" value="PROTEASOME SUBUNIT BETA TYPE-7"/>
    <property type="match status" value="1"/>
</dbReference>
<reference evidence="11" key="1">
    <citation type="submission" date="2019-06" db="EMBL/GenBank/DDBJ databases">
        <authorList>
            <consortium name="Wellcome Sanger Institute Data Sharing"/>
        </authorList>
    </citation>
    <scope>NUCLEOTIDE SEQUENCE [LARGE SCALE GENOMIC DNA]</scope>
</reference>
<comment type="catalytic activity">
    <reaction evidence="1">
        <text>Cleavage of peptide bonds with very broad specificity.</text>
        <dbReference type="EC" id="3.4.25.1"/>
    </reaction>
</comment>
<dbReference type="Gene3D" id="3.60.20.10">
    <property type="entry name" value="Glutamine Phosphoribosylpyrophosphate, subunit 1, domain 1"/>
    <property type="match status" value="1"/>
</dbReference>
<dbReference type="FunFam" id="3.60.20.10:FF:000005">
    <property type="entry name" value="Proteasome subunit beta type-2"/>
    <property type="match status" value="1"/>
</dbReference>
<dbReference type="CDD" id="cd03763">
    <property type="entry name" value="proteasome_beta_type_7"/>
    <property type="match status" value="1"/>
</dbReference>
<evidence type="ECO:0000256" key="3">
    <source>
        <dbReference type="ARBA" id="ARBA00012039"/>
    </source>
</evidence>
<dbReference type="InterPro" id="IPR029055">
    <property type="entry name" value="Ntn_hydrolases_N"/>
</dbReference>
<dbReference type="PANTHER" id="PTHR32194">
    <property type="entry name" value="METALLOPROTEASE TLDD"/>
    <property type="match status" value="1"/>
</dbReference>
<dbReference type="PROSITE" id="PS51476">
    <property type="entry name" value="PROTEASOME_BETA_2"/>
    <property type="match status" value="1"/>
</dbReference>
<dbReference type="FunCoup" id="A0A672YSG9">
    <property type="interactions" value="1225"/>
</dbReference>
<keyword evidence="7" id="KW-0378">Hydrolase</keyword>
<dbReference type="Ensembl" id="ENSSORT00005007813.1">
    <property type="protein sequence ID" value="ENSSORP00005007533.1"/>
    <property type="gene ID" value="ENSSORG00005004293.1"/>
</dbReference>
<protein>
    <recommendedName>
        <fullName evidence="3">proteasome endopeptidase complex</fullName>
        <ecNumber evidence="3">3.4.25.1</ecNumber>
    </recommendedName>
</protein>
<dbReference type="GO" id="GO:0051603">
    <property type="term" value="P:proteolysis involved in protein catabolic process"/>
    <property type="evidence" value="ECO:0007669"/>
    <property type="project" value="InterPro"/>
</dbReference>
<evidence type="ECO:0000256" key="8">
    <source>
        <dbReference type="ARBA" id="ARBA00022942"/>
    </source>
</evidence>
<evidence type="ECO:0000313" key="12">
    <source>
        <dbReference type="Proteomes" id="UP000472271"/>
    </source>
</evidence>
<dbReference type="GO" id="GO:0004298">
    <property type="term" value="F:threonine-type endopeptidase activity"/>
    <property type="evidence" value="ECO:0007669"/>
    <property type="project" value="UniProtKB-KW"/>
</dbReference>
<dbReference type="Pfam" id="PF00227">
    <property type="entry name" value="Proteasome"/>
    <property type="match status" value="1"/>
</dbReference>
<dbReference type="InterPro" id="IPR024689">
    <property type="entry name" value="Proteasome_bsu_C"/>
</dbReference>
<comment type="subcellular location">
    <subcellularLocation>
        <location evidence="2">Nucleus</location>
    </subcellularLocation>
</comment>
<evidence type="ECO:0000256" key="6">
    <source>
        <dbReference type="ARBA" id="ARBA00022698"/>
    </source>
</evidence>
<evidence type="ECO:0000256" key="1">
    <source>
        <dbReference type="ARBA" id="ARBA00001198"/>
    </source>
</evidence>
<dbReference type="EC" id="3.4.25.1" evidence="3"/>
<evidence type="ECO:0000256" key="4">
    <source>
        <dbReference type="ARBA" id="ARBA00022490"/>
    </source>
</evidence>
<keyword evidence="4" id="KW-0963">Cytoplasm</keyword>
<evidence type="ECO:0000256" key="5">
    <source>
        <dbReference type="ARBA" id="ARBA00022670"/>
    </source>
</evidence>
<dbReference type="PROSITE" id="PS00854">
    <property type="entry name" value="PROTEASOME_BETA_1"/>
    <property type="match status" value="1"/>
</dbReference>
<name>A0A672YSG9_9TELE</name>
<evidence type="ECO:0000256" key="9">
    <source>
        <dbReference type="ARBA" id="ARBA00023242"/>
    </source>
</evidence>
<dbReference type="SUPFAM" id="SSF56235">
    <property type="entry name" value="N-terminal nucleophile aminohydrolases (Ntn hydrolases)"/>
    <property type="match status" value="1"/>
</dbReference>
<dbReference type="InterPro" id="IPR023333">
    <property type="entry name" value="Proteasome_suB-type"/>
</dbReference>
<keyword evidence="9" id="KW-0539">Nucleus</keyword>
<dbReference type="GO" id="GO:0005737">
    <property type="term" value="C:cytoplasm"/>
    <property type="evidence" value="ECO:0007669"/>
    <property type="project" value="TreeGrafter"/>
</dbReference>
<dbReference type="GO" id="GO:0005634">
    <property type="term" value="C:nucleus"/>
    <property type="evidence" value="ECO:0007669"/>
    <property type="project" value="UniProtKB-SubCell"/>
</dbReference>